<dbReference type="Proteomes" id="UP000183315">
    <property type="component" value="Unassembled WGS sequence"/>
</dbReference>
<feature type="compositionally biased region" description="Basic and acidic residues" evidence="1">
    <location>
        <begin position="10"/>
        <end position="20"/>
    </location>
</feature>
<sequence>MLPNQPPAAHHGDRTPEPRVPEASAGGDGAAAPESPRTWIAFVAMALVVVAAVLGWRWFTGTVGPDAARKAAAADGIVVAESTQVDRITAGYRVCLYTGTGDSADFEETDDLCVISPYAYTLLPTTADDGAAWEAFPEPVDGLALRWDPDATPDPLLVVDTGDAIWRVASLAGDDDAAGSFSMLLHAVEFAPAD</sequence>
<name>A0A1H6U0I7_9MICO</name>
<evidence type="ECO:0000313" key="4">
    <source>
        <dbReference type="Proteomes" id="UP000183315"/>
    </source>
</evidence>
<evidence type="ECO:0000256" key="1">
    <source>
        <dbReference type="SAM" id="MobiDB-lite"/>
    </source>
</evidence>
<reference evidence="4" key="1">
    <citation type="submission" date="2016-10" db="EMBL/GenBank/DDBJ databases">
        <authorList>
            <person name="Varghese N."/>
        </authorList>
    </citation>
    <scope>NUCLEOTIDE SEQUENCE [LARGE SCALE GENOMIC DNA]</scope>
    <source>
        <strain evidence="4">DSM 24868</strain>
    </source>
</reference>
<gene>
    <name evidence="3" type="ORF">SAMN05421637_0208</name>
</gene>
<dbReference type="OrthoDB" id="5149894at2"/>
<proteinExistence type="predicted"/>
<dbReference type="EMBL" id="FNZI01000001">
    <property type="protein sequence ID" value="SEI85819.1"/>
    <property type="molecule type" value="Genomic_DNA"/>
</dbReference>
<evidence type="ECO:0000256" key="2">
    <source>
        <dbReference type="SAM" id="Phobius"/>
    </source>
</evidence>
<dbReference type="STRING" id="1043493.SAMN05421637_0208"/>
<keyword evidence="2" id="KW-1133">Transmembrane helix</keyword>
<dbReference type="AlphaFoldDB" id="A0A1H6U0I7"/>
<feature type="region of interest" description="Disordered" evidence="1">
    <location>
        <begin position="1"/>
        <end position="32"/>
    </location>
</feature>
<keyword evidence="2" id="KW-0472">Membrane</keyword>
<keyword evidence="2" id="KW-0812">Transmembrane</keyword>
<organism evidence="3 4">
    <name type="scientific">Demequina mangrovi</name>
    <dbReference type="NCBI Taxonomy" id="1043493"/>
    <lineage>
        <taxon>Bacteria</taxon>
        <taxon>Bacillati</taxon>
        <taxon>Actinomycetota</taxon>
        <taxon>Actinomycetes</taxon>
        <taxon>Micrococcales</taxon>
        <taxon>Demequinaceae</taxon>
        <taxon>Demequina</taxon>
    </lineage>
</organism>
<feature type="transmembrane region" description="Helical" evidence="2">
    <location>
        <begin position="39"/>
        <end position="59"/>
    </location>
</feature>
<evidence type="ECO:0000313" key="3">
    <source>
        <dbReference type="EMBL" id="SEI85819.1"/>
    </source>
</evidence>
<keyword evidence="4" id="KW-1185">Reference proteome</keyword>
<accession>A0A1H6U0I7</accession>
<protein>
    <submittedName>
        <fullName evidence="3">Uncharacterized protein</fullName>
    </submittedName>
</protein>
<dbReference type="RefSeq" id="WP_042212124.1">
    <property type="nucleotide sequence ID" value="NZ_BBLU01000001.1"/>
</dbReference>